<dbReference type="GO" id="GO:0003677">
    <property type="term" value="F:DNA binding"/>
    <property type="evidence" value="ECO:0007669"/>
    <property type="project" value="UniProtKB-KW"/>
</dbReference>
<keyword evidence="3" id="KW-1185">Reference proteome</keyword>
<dbReference type="AlphaFoldDB" id="A0A3Q9I8B1"/>
<dbReference type="Gene3D" id="1.10.10.10">
    <property type="entry name" value="Winged helix-like DNA-binding domain superfamily/Winged helix DNA-binding domain"/>
    <property type="match status" value="1"/>
</dbReference>
<dbReference type="KEGG" id="plut:EI981_10675"/>
<reference evidence="3" key="1">
    <citation type="submission" date="2018-12" db="EMBL/GenBank/DDBJ databases">
        <title>Complete genome sequence of Paenibacillus sp. MBLB1234.</title>
        <authorList>
            <person name="Nam Y.-D."/>
            <person name="Kang J."/>
            <person name="Chung W.-H."/>
            <person name="Park Y.S."/>
        </authorList>
    </citation>
    <scope>NUCLEOTIDE SEQUENCE [LARGE SCALE GENOMIC DNA]</scope>
    <source>
        <strain evidence="3">MBLB1234</strain>
    </source>
</reference>
<dbReference type="InterPro" id="IPR011991">
    <property type="entry name" value="ArsR-like_HTH"/>
</dbReference>
<dbReference type="InterPro" id="IPR036390">
    <property type="entry name" value="WH_DNA-bd_sf"/>
</dbReference>
<organism evidence="2 3">
    <name type="scientific">Paenibacillus lutimineralis</name>
    <dbReference type="NCBI Taxonomy" id="2707005"/>
    <lineage>
        <taxon>Bacteria</taxon>
        <taxon>Bacillati</taxon>
        <taxon>Bacillota</taxon>
        <taxon>Bacilli</taxon>
        <taxon>Bacillales</taxon>
        <taxon>Paenibacillaceae</taxon>
        <taxon>Paenibacillus</taxon>
    </lineage>
</organism>
<accession>A0A3Q9I8B1</accession>
<dbReference type="EMBL" id="CP034346">
    <property type="protein sequence ID" value="AZS14879.1"/>
    <property type="molecule type" value="Genomic_DNA"/>
</dbReference>
<dbReference type="OrthoDB" id="2651007at2"/>
<gene>
    <name evidence="2" type="ORF">EI981_10675</name>
</gene>
<dbReference type="InterPro" id="IPR036388">
    <property type="entry name" value="WH-like_DNA-bd_sf"/>
</dbReference>
<sequence length="166" mass="18503">MNKEQSQFLDISLAQAKLLGSAQRIKIIRAMVDTAKTSKQVADELGESPGSIHYHIQKLYEGGLIDLVNTRTVGGIVEKYYQSKAKWFNTRGANMIDPVLADGYEAASATKISLRMQLSPEQREEMLTEFRSLLEKWVTISSTSKSDDTEEYAIGVNVVSAEKLNQ</sequence>
<dbReference type="Proteomes" id="UP000270678">
    <property type="component" value="Chromosome"/>
</dbReference>
<evidence type="ECO:0000256" key="1">
    <source>
        <dbReference type="ARBA" id="ARBA00023125"/>
    </source>
</evidence>
<evidence type="ECO:0000313" key="3">
    <source>
        <dbReference type="Proteomes" id="UP000270678"/>
    </source>
</evidence>
<dbReference type="SUPFAM" id="SSF46785">
    <property type="entry name" value="Winged helix' DNA-binding domain"/>
    <property type="match status" value="1"/>
</dbReference>
<name>A0A3Q9I8B1_9BACL</name>
<dbReference type="Pfam" id="PF12840">
    <property type="entry name" value="HTH_20"/>
    <property type="match status" value="1"/>
</dbReference>
<dbReference type="RefSeq" id="WP_126997947.1">
    <property type="nucleotide sequence ID" value="NZ_CP034346.1"/>
</dbReference>
<protein>
    <submittedName>
        <fullName evidence="2">ArsR family transcriptional regulator</fullName>
    </submittedName>
</protein>
<dbReference type="CDD" id="cd00090">
    <property type="entry name" value="HTH_ARSR"/>
    <property type="match status" value="1"/>
</dbReference>
<keyword evidence="1" id="KW-0238">DNA-binding</keyword>
<proteinExistence type="predicted"/>
<evidence type="ECO:0000313" key="2">
    <source>
        <dbReference type="EMBL" id="AZS14879.1"/>
    </source>
</evidence>